<dbReference type="AlphaFoldDB" id="W8BT21"/>
<evidence type="ECO:0000256" key="3">
    <source>
        <dbReference type="ARBA" id="ARBA00022692"/>
    </source>
</evidence>
<dbReference type="EMBL" id="GAMC01004228">
    <property type="protein sequence ID" value="JAC02328.1"/>
    <property type="molecule type" value="mRNA"/>
</dbReference>
<feature type="domain" description="F-box" evidence="6">
    <location>
        <begin position="75"/>
        <end position="121"/>
    </location>
</feature>
<evidence type="ECO:0000256" key="2">
    <source>
        <dbReference type="ARBA" id="ARBA00006744"/>
    </source>
</evidence>
<reference evidence="7" key="1">
    <citation type="submission" date="2013-07" db="EMBL/GenBank/DDBJ databases">
        <authorList>
            <person name="Geib S."/>
        </authorList>
    </citation>
    <scope>NUCLEOTIDE SEQUENCE</scope>
</reference>
<reference evidence="7" key="2">
    <citation type="journal article" date="2014" name="BMC Genomics">
        <title>A genomic perspective to assessing quality of mass-reared SIT flies used in Mediterranean fruit fly (Ceratitis capitata) eradication in California.</title>
        <authorList>
            <person name="Calla B."/>
            <person name="Hall B."/>
            <person name="Hou S."/>
            <person name="Geib S.M."/>
        </authorList>
    </citation>
    <scope>NUCLEOTIDE SEQUENCE</scope>
</reference>
<evidence type="ECO:0000313" key="7">
    <source>
        <dbReference type="EMBL" id="JAC02328.1"/>
    </source>
</evidence>
<dbReference type="InterPro" id="IPR001810">
    <property type="entry name" value="F-box_dom"/>
</dbReference>
<keyword evidence="4" id="KW-1133">Transmembrane helix</keyword>
<protein>
    <submittedName>
        <fullName evidence="7">Transmembrane protein 183</fullName>
    </submittedName>
</protein>
<proteinExistence type="evidence at transcript level"/>
<evidence type="ECO:0000256" key="5">
    <source>
        <dbReference type="ARBA" id="ARBA00023136"/>
    </source>
</evidence>
<evidence type="ECO:0000256" key="4">
    <source>
        <dbReference type="ARBA" id="ARBA00022989"/>
    </source>
</evidence>
<comment type="subcellular location">
    <subcellularLocation>
        <location evidence="1">Membrane</location>
        <topology evidence="1">Single-pass membrane protein</topology>
    </subcellularLocation>
</comment>
<dbReference type="PANTHER" id="PTHR20988:SF2">
    <property type="entry name" value="TRANSMEMBRANE PROTEIN 183A-RELATED"/>
    <property type="match status" value="1"/>
</dbReference>
<comment type="similarity">
    <text evidence="2">Belongs to the TMEM183 family.</text>
</comment>
<sequence>MSKMLADDIEDNDEETTVVEEKFIKTKGKCKIHLRPNDIYLKLKSKNRVGKCRGAGYLDIWDVSITMGRNNGNSIDEYNTIPNEIWYHVADHIPPEYVQTFALICRQTADLVNTRKFWNQLYKNYCLKPNGDFNWITALPEHLQMHSLRSCDKVTLRARVVESLFLTYLPLSERTAQTYSLDKLLGYSYVASWHEQENCAWIMCYKFRQKHMQVNKKGVDLTDLFPYENELDDWETLAENKSWFKTHYTGPRNDLNEGVSLLIIRCERYIPFPSQLLYESGESRALLLGIRQMLAKDMRGTNLELDFGETPKNIITTVKYPKVMSVKAYPWWYPEFRKYIK</sequence>
<dbReference type="SUPFAM" id="SSF81383">
    <property type="entry name" value="F-box domain"/>
    <property type="match status" value="1"/>
</dbReference>
<dbReference type="PROSITE" id="PS50181">
    <property type="entry name" value="FBOX"/>
    <property type="match status" value="1"/>
</dbReference>
<dbReference type="KEGG" id="ccat:101453139"/>
<gene>
    <name evidence="7" type="primary">TM183</name>
</gene>
<dbReference type="GO" id="GO:0019005">
    <property type="term" value="C:SCF ubiquitin ligase complex"/>
    <property type="evidence" value="ECO:0007669"/>
    <property type="project" value="TreeGrafter"/>
</dbReference>
<evidence type="ECO:0000256" key="1">
    <source>
        <dbReference type="ARBA" id="ARBA00004167"/>
    </source>
</evidence>
<name>W8BT21_CERCA</name>
<keyword evidence="5" id="KW-0472">Membrane</keyword>
<dbReference type="CTD" id="36463"/>
<dbReference type="GO" id="GO:0031647">
    <property type="term" value="P:regulation of protein stability"/>
    <property type="evidence" value="ECO:0007669"/>
    <property type="project" value="TreeGrafter"/>
</dbReference>
<organism evidence="7">
    <name type="scientific">Ceratitis capitata</name>
    <name type="common">Mediterranean fruit fly</name>
    <name type="synonym">Tephritis capitata</name>
    <dbReference type="NCBI Taxonomy" id="7213"/>
    <lineage>
        <taxon>Eukaryota</taxon>
        <taxon>Metazoa</taxon>
        <taxon>Ecdysozoa</taxon>
        <taxon>Arthropoda</taxon>
        <taxon>Hexapoda</taxon>
        <taxon>Insecta</taxon>
        <taxon>Pterygota</taxon>
        <taxon>Neoptera</taxon>
        <taxon>Endopterygota</taxon>
        <taxon>Diptera</taxon>
        <taxon>Brachycera</taxon>
        <taxon>Muscomorpha</taxon>
        <taxon>Tephritoidea</taxon>
        <taxon>Tephritidae</taxon>
        <taxon>Ceratitis</taxon>
        <taxon>Ceratitis</taxon>
    </lineage>
</organism>
<dbReference type="InterPro" id="IPR036047">
    <property type="entry name" value="F-box-like_dom_sf"/>
</dbReference>
<dbReference type="InterPro" id="IPR026509">
    <property type="entry name" value="TMEM183"/>
</dbReference>
<keyword evidence="3 7" id="KW-0812">Transmembrane</keyword>
<dbReference type="GeneID" id="101453139"/>
<dbReference type="PANTHER" id="PTHR20988">
    <property type="entry name" value="TRANSMEMBRANE PROTEIN 183A-RELATED"/>
    <property type="match status" value="1"/>
</dbReference>
<dbReference type="OrthoDB" id="5955317at2759"/>
<dbReference type="GO" id="GO:0016020">
    <property type="term" value="C:membrane"/>
    <property type="evidence" value="ECO:0007669"/>
    <property type="project" value="UniProtKB-SubCell"/>
</dbReference>
<accession>W8BT21</accession>
<dbReference type="Pfam" id="PF00646">
    <property type="entry name" value="F-box"/>
    <property type="match status" value="1"/>
</dbReference>
<evidence type="ECO:0000259" key="6">
    <source>
        <dbReference type="PROSITE" id="PS50181"/>
    </source>
</evidence>